<accession>A0AAN9TKN3</accession>
<dbReference type="EMBL" id="JBBCAQ010000022">
    <property type="protein sequence ID" value="KAK7590753.1"/>
    <property type="molecule type" value="Genomic_DNA"/>
</dbReference>
<dbReference type="Proteomes" id="UP001367676">
    <property type="component" value="Unassembled WGS sequence"/>
</dbReference>
<protein>
    <submittedName>
        <fullName evidence="2">Uncharacterized protein</fullName>
    </submittedName>
</protein>
<comment type="caution">
    <text evidence="2">The sequence shown here is derived from an EMBL/GenBank/DDBJ whole genome shotgun (WGS) entry which is preliminary data.</text>
</comment>
<sequence length="369" mass="42487">MLCKSCGLDTHQRRSSKKFPNFIKPQKWLFLIEDDPANRSMSTFMVKKGLKAFCPSGALCKRIDHNVTEISGLMAEASLNVMVYYSDLIDRDKVLASGTVIPHGETGGLQIEDHSNFVYKIAPFIETRARGCPIRRGRAQITGQFEKRQEQYRANNDPGSCQVGKSSADTIQYVYYRLHFLLDARAVYAQKNMLECNGTAKDPGEVLKTVWLTNSRRKLFHHMQDVCWFASGIGELHRKDAETKRNTPDQIFEEETVKRFSHLNYLELRNVHLKVAAKREEIKSRIKDLKKAQAALYVTKTQFRKLSVELDVLKFLESNKLHIDRVLRELEEDADDYIQYWNDRLSSSSSNDSDRYDDFNGGNSNTLRV</sequence>
<name>A0AAN9TKN3_9HEMI</name>
<evidence type="ECO:0000313" key="3">
    <source>
        <dbReference type="Proteomes" id="UP001367676"/>
    </source>
</evidence>
<feature type="region of interest" description="Disordered" evidence="1">
    <location>
        <begin position="346"/>
        <end position="369"/>
    </location>
</feature>
<reference evidence="2 3" key="1">
    <citation type="submission" date="2024-03" db="EMBL/GenBank/DDBJ databases">
        <title>Adaptation during the transition from Ophiocordyceps entomopathogen to insect associate is accompanied by gene loss and intensified selection.</title>
        <authorList>
            <person name="Ward C.M."/>
            <person name="Onetto C.A."/>
            <person name="Borneman A.R."/>
        </authorList>
    </citation>
    <scope>NUCLEOTIDE SEQUENCE [LARGE SCALE GENOMIC DNA]</scope>
    <source>
        <strain evidence="2">AWRI1</strain>
        <tissue evidence="2">Single Adult Female</tissue>
    </source>
</reference>
<evidence type="ECO:0000313" key="2">
    <source>
        <dbReference type="EMBL" id="KAK7590753.1"/>
    </source>
</evidence>
<dbReference type="AlphaFoldDB" id="A0AAN9TKN3"/>
<proteinExistence type="predicted"/>
<keyword evidence="3" id="KW-1185">Reference proteome</keyword>
<gene>
    <name evidence="2" type="ORF">V9T40_002366</name>
</gene>
<evidence type="ECO:0000256" key="1">
    <source>
        <dbReference type="SAM" id="MobiDB-lite"/>
    </source>
</evidence>
<organism evidence="2 3">
    <name type="scientific">Parthenolecanium corni</name>
    <dbReference type="NCBI Taxonomy" id="536013"/>
    <lineage>
        <taxon>Eukaryota</taxon>
        <taxon>Metazoa</taxon>
        <taxon>Ecdysozoa</taxon>
        <taxon>Arthropoda</taxon>
        <taxon>Hexapoda</taxon>
        <taxon>Insecta</taxon>
        <taxon>Pterygota</taxon>
        <taxon>Neoptera</taxon>
        <taxon>Paraneoptera</taxon>
        <taxon>Hemiptera</taxon>
        <taxon>Sternorrhyncha</taxon>
        <taxon>Coccoidea</taxon>
        <taxon>Coccidae</taxon>
        <taxon>Parthenolecanium</taxon>
    </lineage>
</organism>